<dbReference type="AlphaFoldDB" id="A0AAD8PN16"/>
<dbReference type="Pfam" id="PF00653">
    <property type="entry name" value="BIR"/>
    <property type="match status" value="1"/>
</dbReference>
<dbReference type="SUPFAM" id="SSF57924">
    <property type="entry name" value="Inhibitor of apoptosis (IAP) repeat"/>
    <property type="match status" value="1"/>
</dbReference>
<dbReference type="Proteomes" id="UP001230504">
    <property type="component" value="Unassembled WGS sequence"/>
</dbReference>
<sequence>MDDFCVRLLSFFERGTDGKPGRWPHPALSPEDMAGAGFRLQGSQAKPGDNVICCFCKLQAWKWETKDDPYHQHQEASPKCEYVTSDIFKEHHDVFLQKQLDVTEVVQGPLSPPPTPTKRSYKPRRRMGLSPIVTVYDSAPSHQATKSLGLQEQSQRPTVSVTAGCVEVFIRVCDQGERGKFPALFLDFAQTPKEFALSRHYAGKVLRHNRQLKST</sequence>
<accession>A0AAD8PN16</accession>
<dbReference type="GO" id="GO:0005634">
    <property type="term" value="C:nucleus"/>
    <property type="evidence" value="ECO:0007669"/>
    <property type="project" value="TreeGrafter"/>
</dbReference>
<name>A0AAD8PN16_9PEZI</name>
<dbReference type="GO" id="GO:0005737">
    <property type="term" value="C:cytoplasm"/>
    <property type="evidence" value="ECO:0007669"/>
    <property type="project" value="TreeGrafter"/>
</dbReference>
<evidence type="ECO:0000313" key="1">
    <source>
        <dbReference type="EMBL" id="KAK1573196.1"/>
    </source>
</evidence>
<gene>
    <name evidence="1" type="ORF">LY79DRAFT_653248</name>
</gene>
<evidence type="ECO:0008006" key="3">
    <source>
        <dbReference type="Google" id="ProtNLM"/>
    </source>
</evidence>
<dbReference type="PANTHER" id="PTHR10044:SF139">
    <property type="entry name" value="DEATH-ASSOCIATED INHIBITOR OF APOPTOSIS 2"/>
    <property type="match status" value="1"/>
</dbReference>
<dbReference type="GeneID" id="85446833"/>
<dbReference type="SMART" id="SM00238">
    <property type="entry name" value="BIR"/>
    <property type="match status" value="1"/>
</dbReference>
<reference evidence="1" key="1">
    <citation type="submission" date="2021-06" db="EMBL/GenBank/DDBJ databases">
        <title>Comparative genomics, transcriptomics and evolutionary studies reveal genomic signatures of adaptation to plant cell wall in hemibiotrophic fungi.</title>
        <authorList>
            <consortium name="DOE Joint Genome Institute"/>
            <person name="Baroncelli R."/>
            <person name="Diaz J.F."/>
            <person name="Benocci T."/>
            <person name="Peng M."/>
            <person name="Battaglia E."/>
            <person name="Haridas S."/>
            <person name="Andreopoulos W."/>
            <person name="Labutti K."/>
            <person name="Pangilinan J."/>
            <person name="Floch G.L."/>
            <person name="Makela M.R."/>
            <person name="Henrissat B."/>
            <person name="Grigoriev I.V."/>
            <person name="Crouch J.A."/>
            <person name="De Vries R.P."/>
            <person name="Sukno S.A."/>
            <person name="Thon M.R."/>
        </authorList>
    </citation>
    <scope>NUCLEOTIDE SEQUENCE</scope>
    <source>
        <strain evidence="1">CBS 125086</strain>
    </source>
</reference>
<comment type="caution">
    <text evidence="1">The sequence shown here is derived from an EMBL/GenBank/DDBJ whole genome shotgun (WGS) entry which is preliminary data.</text>
</comment>
<dbReference type="InterPro" id="IPR050784">
    <property type="entry name" value="IAP"/>
</dbReference>
<dbReference type="PROSITE" id="PS50143">
    <property type="entry name" value="BIR_REPEAT_2"/>
    <property type="match status" value="1"/>
</dbReference>
<dbReference type="Gene3D" id="1.10.1170.10">
    <property type="entry name" value="Inhibitor Of Apoptosis Protein (2mihbC-IAP-1), Chain A"/>
    <property type="match status" value="1"/>
</dbReference>
<proteinExistence type="predicted"/>
<evidence type="ECO:0000313" key="2">
    <source>
        <dbReference type="Proteomes" id="UP001230504"/>
    </source>
</evidence>
<organism evidence="1 2">
    <name type="scientific">Colletotrichum navitas</name>
    <dbReference type="NCBI Taxonomy" id="681940"/>
    <lineage>
        <taxon>Eukaryota</taxon>
        <taxon>Fungi</taxon>
        <taxon>Dikarya</taxon>
        <taxon>Ascomycota</taxon>
        <taxon>Pezizomycotina</taxon>
        <taxon>Sordariomycetes</taxon>
        <taxon>Hypocreomycetidae</taxon>
        <taxon>Glomerellales</taxon>
        <taxon>Glomerellaceae</taxon>
        <taxon>Colletotrichum</taxon>
        <taxon>Colletotrichum graminicola species complex</taxon>
    </lineage>
</organism>
<dbReference type="PANTHER" id="PTHR10044">
    <property type="entry name" value="INHIBITOR OF APOPTOSIS"/>
    <property type="match status" value="1"/>
</dbReference>
<keyword evidence="2" id="KW-1185">Reference proteome</keyword>
<protein>
    <recommendedName>
        <fullName evidence="3">Baculoviral IAP repeat-containing protein 3</fullName>
    </recommendedName>
</protein>
<dbReference type="EMBL" id="JAHLJV010000097">
    <property type="protein sequence ID" value="KAK1573196.1"/>
    <property type="molecule type" value="Genomic_DNA"/>
</dbReference>
<dbReference type="InterPro" id="IPR001370">
    <property type="entry name" value="BIR_rpt"/>
</dbReference>
<dbReference type="RefSeq" id="XP_060408853.1">
    <property type="nucleotide sequence ID" value="XM_060562593.1"/>
</dbReference>